<evidence type="ECO:0000256" key="5">
    <source>
        <dbReference type="ARBA" id="ARBA00022692"/>
    </source>
</evidence>
<dbReference type="GO" id="GO:0015288">
    <property type="term" value="F:porin activity"/>
    <property type="evidence" value="ECO:0007669"/>
    <property type="project" value="TreeGrafter"/>
</dbReference>
<evidence type="ECO:0000256" key="8">
    <source>
        <dbReference type="SAM" id="SignalP"/>
    </source>
</evidence>
<keyword evidence="6" id="KW-0472">Membrane</keyword>
<gene>
    <name evidence="9" type="ORF">GT360_18730</name>
</gene>
<dbReference type="GO" id="GO:1990281">
    <property type="term" value="C:efflux pump complex"/>
    <property type="evidence" value="ECO:0007669"/>
    <property type="project" value="TreeGrafter"/>
</dbReference>
<proteinExistence type="inferred from homology"/>
<evidence type="ECO:0000256" key="6">
    <source>
        <dbReference type="ARBA" id="ARBA00023136"/>
    </source>
</evidence>
<evidence type="ECO:0000256" key="4">
    <source>
        <dbReference type="ARBA" id="ARBA00022452"/>
    </source>
</evidence>
<sequence length="451" mass="49910">MNNKNILSLCISLTLFCANANASAVNLSSLYKDSLENNPELKSAAYEIERAQRQQEQISGLYRPQVDAGLQYGALRNDWTTMNETDGQGAEASLRAGQNLYNSELNASARLAEQTTQLTQVSYQVALEGLKLNVAASYLNAFKQQESLKQAQANLEAIGEQLAQMKHRFANGLVPENDVKETQAQYDLSLTSVIFAENSVDKALDALYELTGKSYDSVLPLALEQVQFEAPKATFSQWEQKAQKANPQMQIQQQLVSLSREQIALAEAGHMPTLGLVAEYRYAFASQSRSNGMNDSKGDFNDLDNNSTLFAGIAMSLPVYRGGATTSKVEQANIQYQQSLQLQEQTWREVTRDIRSTEKDLRALESAERAYQQAVRSAKSALVATEQGFEVGNRTIVDVLNATTQLYQARQQLSNSQIDFLIASLQLRFLAGELTEQDLIDVNALTSQKAL</sequence>
<evidence type="ECO:0000313" key="9">
    <source>
        <dbReference type="EMBL" id="QIA65568.1"/>
    </source>
</evidence>
<dbReference type="GO" id="GO:0009279">
    <property type="term" value="C:cell outer membrane"/>
    <property type="evidence" value="ECO:0007669"/>
    <property type="project" value="UniProtKB-SubCell"/>
</dbReference>
<comment type="similarity">
    <text evidence="2">Belongs to the outer membrane factor (OMF) (TC 1.B.17) family.</text>
</comment>
<dbReference type="SUPFAM" id="SSF56954">
    <property type="entry name" value="Outer membrane efflux proteins (OEP)"/>
    <property type="match status" value="1"/>
</dbReference>
<dbReference type="RefSeq" id="WP_164650468.1">
    <property type="nucleotide sequence ID" value="NZ_CP047476.1"/>
</dbReference>
<feature type="chain" id="PRO_5030801845" evidence="8">
    <location>
        <begin position="23"/>
        <end position="451"/>
    </location>
</feature>
<keyword evidence="3" id="KW-0813">Transport</keyword>
<dbReference type="InterPro" id="IPR051906">
    <property type="entry name" value="TolC-like"/>
</dbReference>
<dbReference type="Pfam" id="PF02321">
    <property type="entry name" value="OEP"/>
    <property type="match status" value="2"/>
</dbReference>
<evidence type="ECO:0000313" key="10">
    <source>
        <dbReference type="Proteomes" id="UP000464262"/>
    </source>
</evidence>
<keyword evidence="8" id="KW-0732">Signal</keyword>
<dbReference type="AlphaFoldDB" id="A0A7Z2YFK3"/>
<dbReference type="InterPro" id="IPR003423">
    <property type="entry name" value="OMP_efflux"/>
</dbReference>
<protein>
    <submittedName>
        <fullName evidence="9">TolC family outer membrane protein</fullName>
    </submittedName>
</protein>
<dbReference type="PANTHER" id="PTHR30026">
    <property type="entry name" value="OUTER MEMBRANE PROTEIN TOLC"/>
    <property type="match status" value="1"/>
</dbReference>
<accession>A0A7Z2YFK3</accession>
<reference evidence="9 10" key="1">
    <citation type="submission" date="2020-01" db="EMBL/GenBank/DDBJ databases">
        <title>Whole genome and functional gene identification of agarase of Vibrio HN897.</title>
        <authorList>
            <person name="Liu Y."/>
            <person name="Zhao Z."/>
        </authorList>
    </citation>
    <scope>NUCLEOTIDE SEQUENCE [LARGE SCALE GENOMIC DNA]</scope>
    <source>
        <strain evidence="9 10">HN897</strain>
    </source>
</reference>
<dbReference type="Gene3D" id="1.20.1600.10">
    <property type="entry name" value="Outer membrane efflux proteins (OEP)"/>
    <property type="match status" value="1"/>
</dbReference>
<dbReference type="InterPro" id="IPR010130">
    <property type="entry name" value="T1SS_OMP_TolC"/>
</dbReference>
<evidence type="ECO:0000256" key="1">
    <source>
        <dbReference type="ARBA" id="ARBA00004442"/>
    </source>
</evidence>
<keyword evidence="7" id="KW-0998">Cell outer membrane</keyword>
<keyword evidence="10" id="KW-1185">Reference proteome</keyword>
<dbReference type="PANTHER" id="PTHR30026:SF20">
    <property type="entry name" value="OUTER MEMBRANE PROTEIN TOLC"/>
    <property type="match status" value="1"/>
</dbReference>
<keyword evidence="5" id="KW-0812">Transmembrane</keyword>
<dbReference type="Proteomes" id="UP000464262">
    <property type="component" value="Chromosome 2"/>
</dbReference>
<comment type="subcellular location">
    <subcellularLocation>
        <location evidence="1">Cell outer membrane</location>
    </subcellularLocation>
</comment>
<dbReference type="EMBL" id="CP047476">
    <property type="protein sequence ID" value="QIA65568.1"/>
    <property type="molecule type" value="Genomic_DNA"/>
</dbReference>
<dbReference type="NCBIfam" id="TIGR01844">
    <property type="entry name" value="type_I_sec_TolC"/>
    <property type="match status" value="1"/>
</dbReference>
<evidence type="ECO:0000256" key="2">
    <source>
        <dbReference type="ARBA" id="ARBA00007613"/>
    </source>
</evidence>
<feature type="signal peptide" evidence="8">
    <location>
        <begin position="1"/>
        <end position="22"/>
    </location>
</feature>
<organism evidence="9 10">
    <name type="scientific">Vibrio astriarenae</name>
    <dbReference type="NCBI Taxonomy" id="1481923"/>
    <lineage>
        <taxon>Bacteria</taxon>
        <taxon>Pseudomonadati</taxon>
        <taxon>Pseudomonadota</taxon>
        <taxon>Gammaproteobacteria</taxon>
        <taxon>Vibrionales</taxon>
        <taxon>Vibrionaceae</taxon>
        <taxon>Vibrio</taxon>
    </lineage>
</organism>
<name>A0A7Z2YFK3_9VIBR</name>
<evidence type="ECO:0000256" key="7">
    <source>
        <dbReference type="ARBA" id="ARBA00023237"/>
    </source>
</evidence>
<keyword evidence="4" id="KW-1134">Transmembrane beta strand</keyword>
<evidence type="ECO:0000256" key="3">
    <source>
        <dbReference type="ARBA" id="ARBA00022448"/>
    </source>
</evidence>
<dbReference type="GO" id="GO:0015562">
    <property type="term" value="F:efflux transmembrane transporter activity"/>
    <property type="evidence" value="ECO:0007669"/>
    <property type="project" value="InterPro"/>
</dbReference>
<dbReference type="KEGG" id="vas:GT360_18730"/>